<keyword evidence="3" id="KW-1185">Reference proteome</keyword>
<reference evidence="2 3" key="1">
    <citation type="journal article" date="2021" name="DNA Res.">
        <title>Genome analysis of Candida subhashii reveals its hybrid nature and dual mitochondrial genome conformations.</title>
        <authorList>
            <person name="Mixao V."/>
            <person name="Hegedusova E."/>
            <person name="Saus E."/>
            <person name="Pryszcz L.P."/>
            <person name="Cillingova A."/>
            <person name="Nosek J."/>
            <person name="Gabaldon T."/>
        </authorList>
    </citation>
    <scope>NUCLEOTIDE SEQUENCE [LARGE SCALE GENOMIC DNA]</scope>
    <source>
        <strain evidence="2 3">CBS 10753</strain>
    </source>
</reference>
<dbReference type="InterPro" id="IPR000477">
    <property type="entry name" value="RT_dom"/>
</dbReference>
<sequence>SDVKYLTSKIKSSFFKGIGEDIVTSLNVQGGFGLLNLGKQLSGRRAQYVWHTLTNVTDWNFNIFRYKLQEFVNKSADSYQASTDSILAIPWYKFLTGLTLNYQGRDISTMVDQSDIFTNTEKVYLEAWFDLIGSLRKTYTAQPSHFSHDEYRDFFGSPPSTILPPLFADLPGDFFNSRSKKFNIEAKPCVIPEGWSNLYDLDPADWVKFFKILAHGKRCYPDVSHDFIELLLEKMDFGRRARNFLLAITTKQQGQIIINNLVGSRFPLERGTRQGNPLSPLIFNLVLETLFIQITNKMQGACLNASAHLQLNYTAYADDVLVYCNNETDQRTFKDLLAKFSIESGLHVNHTKTNVVYYNDPPANQIFPYPIQKLDPNTFKHLGIPLRQRSESYNPWKKTLNELRYLIQCFPTFDLNGHAIIQLINSHVFSKL</sequence>
<dbReference type="Proteomes" id="UP000694255">
    <property type="component" value="Unassembled WGS sequence"/>
</dbReference>
<evidence type="ECO:0000259" key="1">
    <source>
        <dbReference type="PROSITE" id="PS50878"/>
    </source>
</evidence>
<dbReference type="AlphaFoldDB" id="A0A8J5QF13"/>
<dbReference type="PANTHER" id="PTHR31635:SF196">
    <property type="entry name" value="REVERSE TRANSCRIPTASE DOMAIN-CONTAINING PROTEIN-RELATED"/>
    <property type="match status" value="1"/>
</dbReference>
<accession>A0A8J5QF13</accession>
<dbReference type="GeneID" id="73472793"/>
<dbReference type="PANTHER" id="PTHR31635">
    <property type="entry name" value="REVERSE TRANSCRIPTASE DOMAIN-CONTAINING PROTEIN-RELATED"/>
    <property type="match status" value="1"/>
</dbReference>
<name>A0A8J5QF13_9ASCO</name>
<dbReference type="EMBL" id="JAGSYN010000280">
    <property type="protein sequence ID" value="KAG7660495.1"/>
    <property type="molecule type" value="Genomic_DNA"/>
</dbReference>
<comment type="caution">
    <text evidence="2">The sequence shown here is derived from an EMBL/GenBank/DDBJ whole genome shotgun (WGS) entry which is preliminary data.</text>
</comment>
<organism evidence="2 3">
    <name type="scientific">[Candida] subhashii</name>
    <dbReference type="NCBI Taxonomy" id="561895"/>
    <lineage>
        <taxon>Eukaryota</taxon>
        <taxon>Fungi</taxon>
        <taxon>Dikarya</taxon>
        <taxon>Ascomycota</taxon>
        <taxon>Saccharomycotina</taxon>
        <taxon>Pichiomycetes</taxon>
        <taxon>Debaryomycetaceae</taxon>
        <taxon>Spathaspora</taxon>
    </lineage>
</organism>
<evidence type="ECO:0000313" key="3">
    <source>
        <dbReference type="Proteomes" id="UP000694255"/>
    </source>
</evidence>
<dbReference type="OrthoDB" id="4097129at2759"/>
<dbReference type="Pfam" id="PF00078">
    <property type="entry name" value="RVT_1"/>
    <property type="match status" value="1"/>
</dbReference>
<protein>
    <recommendedName>
        <fullName evidence="1">Reverse transcriptase domain-containing protein</fullName>
    </recommendedName>
</protein>
<feature type="domain" description="Reverse transcriptase" evidence="1">
    <location>
        <begin position="1"/>
        <end position="386"/>
    </location>
</feature>
<gene>
    <name evidence="2" type="ORF">J8A68_005993</name>
</gene>
<feature type="non-terminal residue" evidence="2">
    <location>
        <position position="1"/>
    </location>
</feature>
<dbReference type="PROSITE" id="PS50878">
    <property type="entry name" value="RT_POL"/>
    <property type="match status" value="1"/>
</dbReference>
<dbReference type="RefSeq" id="XP_049260728.1">
    <property type="nucleotide sequence ID" value="XM_049410121.1"/>
</dbReference>
<proteinExistence type="predicted"/>
<feature type="non-terminal residue" evidence="2">
    <location>
        <position position="432"/>
    </location>
</feature>
<evidence type="ECO:0000313" key="2">
    <source>
        <dbReference type="EMBL" id="KAG7660495.1"/>
    </source>
</evidence>